<dbReference type="Proteomes" id="UP000452235">
    <property type="component" value="Unassembled WGS sequence"/>
</dbReference>
<accession>A0A5M3YM52</accession>
<evidence type="ECO:0000256" key="3">
    <source>
        <dbReference type="ARBA" id="ARBA00022517"/>
    </source>
</evidence>
<evidence type="ECO:0000256" key="1">
    <source>
        <dbReference type="ARBA" id="ARBA00004604"/>
    </source>
</evidence>
<dbReference type="PANTHER" id="PTHR23183">
    <property type="entry name" value="NOP14"/>
    <property type="match status" value="1"/>
</dbReference>
<feature type="region of interest" description="Disordered" evidence="8">
    <location>
        <begin position="71"/>
        <end position="96"/>
    </location>
</feature>
<comment type="caution">
    <text evidence="9">The sequence shown here is derived from an EMBL/GenBank/DDBJ whole genome shotgun (WGS) entry which is preliminary data.</text>
</comment>
<keyword evidence="7" id="KW-0175">Coiled coil</keyword>
<feature type="region of interest" description="Disordered" evidence="8">
    <location>
        <begin position="13"/>
        <end position="44"/>
    </location>
</feature>
<comment type="subcellular location">
    <subcellularLocation>
        <location evidence="1">Nucleus</location>
        <location evidence="1">Nucleolus</location>
    </subcellularLocation>
</comment>
<feature type="compositionally biased region" description="Basic and acidic residues" evidence="8">
    <location>
        <begin position="71"/>
        <end position="82"/>
    </location>
</feature>
<reference evidence="9 10" key="1">
    <citation type="submission" date="2020-01" db="EMBL/GenBank/DDBJ databases">
        <title>Aspergillus terreus IFO 6365 whole genome shotgun sequence.</title>
        <authorList>
            <person name="Kanamasa S."/>
            <person name="Takahashi H."/>
        </authorList>
    </citation>
    <scope>NUCLEOTIDE SEQUENCE [LARGE SCALE GENOMIC DNA]</scope>
    <source>
        <strain evidence="9 10">IFO 6365</strain>
    </source>
</reference>
<evidence type="ECO:0000313" key="10">
    <source>
        <dbReference type="Proteomes" id="UP000452235"/>
    </source>
</evidence>
<dbReference type="GO" id="GO:0032040">
    <property type="term" value="C:small-subunit processome"/>
    <property type="evidence" value="ECO:0007669"/>
    <property type="project" value="InterPro"/>
</dbReference>
<proteinExistence type="inferred from homology"/>
<organism evidence="9 10">
    <name type="scientific">Aspergillus terreus</name>
    <dbReference type="NCBI Taxonomy" id="33178"/>
    <lineage>
        <taxon>Eukaryota</taxon>
        <taxon>Fungi</taxon>
        <taxon>Dikarya</taxon>
        <taxon>Ascomycota</taxon>
        <taxon>Pezizomycotina</taxon>
        <taxon>Eurotiomycetes</taxon>
        <taxon>Eurotiomycetidae</taxon>
        <taxon>Eurotiales</taxon>
        <taxon>Aspergillaceae</taxon>
        <taxon>Aspergillus</taxon>
        <taxon>Aspergillus subgen. Circumdati</taxon>
    </lineage>
</organism>
<evidence type="ECO:0000256" key="8">
    <source>
        <dbReference type="SAM" id="MobiDB-lite"/>
    </source>
</evidence>
<comment type="function">
    <text evidence="6">Involved in nucleolar processing of pre-18S ribosomal RNA. Has a role in the nuclear export of 40S pre-ribosomal subunit to the cytoplasm.</text>
</comment>
<evidence type="ECO:0000256" key="2">
    <source>
        <dbReference type="ARBA" id="ARBA00007466"/>
    </source>
</evidence>
<dbReference type="Pfam" id="PF13857">
    <property type="entry name" value="Ank_5"/>
    <property type="match status" value="1"/>
</dbReference>
<dbReference type="VEuPathDB" id="FungiDB:ATEG_06695"/>
<dbReference type="Gene3D" id="1.25.40.20">
    <property type="entry name" value="Ankyrin repeat-containing domain"/>
    <property type="match status" value="3"/>
</dbReference>
<dbReference type="SMART" id="SM00248">
    <property type="entry name" value="ANK"/>
    <property type="match status" value="10"/>
</dbReference>
<dbReference type="OrthoDB" id="20872at2759"/>
<dbReference type="PANTHER" id="PTHR23183:SF0">
    <property type="entry name" value="NUCLEOLAR PROTEIN 14"/>
    <property type="match status" value="1"/>
</dbReference>
<protein>
    <submittedName>
        <fullName evidence="9">rRNA maturation protein</fullName>
    </submittedName>
</protein>
<feature type="compositionally biased region" description="Acidic residues" evidence="8">
    <location>
        <begin position="177"/>
        <end position="196"/>
    </location>
</feature>
<keyword evidence="3" id="KW-0690">Ribosome biogenesis</keyword>
<name>A0A5M3YM52_ASPTE</name>
<feature type="compositionally biased region" description="Basic and acidic residues" evidence="8">
    <location>
        <begin position="304"/>
        <end position="362"/>
    </location>
</feature>
<feature type="compositionally biased region" description="Basic and acidic residues" evidence="8">
    <location>
        <begin position="128"/>
        <end position="148"/>
    </location>
</feature>
<feature type="compositionally biased region" description="Basic and acidic residues" evidence="8">
    <location>
        <begin position="233"/>
        <end position="255"/>
    </location>
</feature>
<evidence type="ECO:0000256" key="5">
    <source>
        <dbReference type="ARBA" id="ARBA00023242"/>
    </source>
</evidence>
<dbReference type="InterPro" id="IPR010730">
    <property type="entry name" value="HET"/>
</dbReference>
<evidence type="ECO:0000256" key="4">
    <source>
        <dbReference type="ARBA" id="ARBA00022552"/>
    </source>
</evidence>
<evidence type="ECO:0000256" key="7">
    <source>
        <dbReference type="SAM" id="Coils"/>
    </source>
</evidence>
<keyword evidence="5" id="KW-0539">Nucleus</keyword>
<dbReference type="InterPro" id="IPR007276">
    <property type="entry name" value="Nop14"/>
</dbReference>
<dbReference type="GO" id="GO:0030692">
    <property type="term" value="C:Noc4p-Nop14p complex"/>
    <property type="evidence" value="ECO:0007669"/>
    <property type="project" value="TreeGrafter"/>
</dbReference>
<feature type="region of interest" description="Disordered" evidence="8">
    <location>
        <begin position="114"/>
        <end position="416"/>
    </location>
</feature>
<feature type="compositionally biased region" description="Acidic residues" evidence="8">
    <location>
        <begin position="434"/>
        <end position="456"/>
    </location>
</feature>
<gene>
    <name evidence="9" type="ORF">ATEIFO6365_0003003900</name>
</gene>
<dbReference type="EMBL" id="BLJY01000003">
    <property type="protein sequence ID" value="GFF13986.1"/>
    <property type="molecule type" value="Genomic_DNA"/>
</dbReference>
<evidence type="ECO:0000313" key="9">
    <source>
        <dbReference type="EMBL" id="GFF13986.1"/>
    </source>
</evidence>
<feature type="coiled-coil region" evidence="7">
    <location>
        <begin position="838"/>
        <end position="898"/>
    </location>
</feature>
<keyword evidence="10" id="KW-1185">Reference proteome</keyword>
<keyword evidence="4" id="KW-0698">rRNA processing</keyword>
<dbReference type="PROSITE" id="PS50088">
    <property type="entry name" value="ANK_REPEAT"/>
    <property type="match status" value="4"/>
</dbReference>
<dbReference type="InterPro" id="IPR002110">
    <property type="entry name" value="Ankyrin_rpt"/>
</dbReference>
<evidence type="ECO:0000256" key="6">
    <source>
        <dbReference type="ARBA" id="ARBA00024695"/>
    </source>
</evidence>
<dbReference type="VEuPathDB" id="FungiDB:ATEG_00035"/>
<feature type="compositionally biased region" description="Acidic residues" evidence="8">
    <location>
        <begin position="208"/>
        <end position="225"/>
    </location>
</feature>
<dbReference type="Pfam" id="PF04147">
    <property type="entry name" value="Nop14"/>
    <property type="match status" value="1"/>
</dbReference>
<dbReference type="SUPFAM" id="SSF48403">
    <property type="entry name" value="Ankyrin repeat"/>
    <property type="match status" value="1"/>
</dbReference>
<comment type="similarity">
    <text evidence="2">Belongs to the NOP14 family.</text>
</comment>
<feature type="region of interest" description="Disordered" evidence="8">
    <location>
        <begin position="428"/>
        <end position="456"/>
    </location>
</feature>
<dbReference type="GO" id="GO:0030490">
    <property type="term" value="P:maturation of SSU-rRNA"/>
    <property type="evidence" value="ECO:0007669"/>
    <property type="project" value="TreeGrafter"/>
</dbReference>
<feature type="compositionally biased region" description="Acidic residues" evidence="8">
    <location>
        <begin position="363"/>
        <end position="387"/>
    </location>
</feature>
<feature type="region of interest" description="Disordered" evidence="8">
    <location>
        <begin position="1481"/>
        <end position="1502"/>
    </location>
</feature>
<sequence length="1952" mass="220560">MPPSQLKQLKASLRESGVLGPQQSKKQKRQNAKTGAAAQNRNQRNAALQAIRDRFNPFEIKTTATKRKFDVTTRDAGKEATVRARPGVTKSLGEEKRRQTLLRELHMRNKVGGIHDRRFGEDDPNMTPEEKAAERFARESQRKMRKDSMFNLEDDDDDEEFQLTHKGQTLSFGDSMPQDDFEERDLGDAEEDDMSDSEFLRKRKRFDGEDDGELEENDGPEGEDEPERKKSKHEVMKEVIAKSKFYKYERQKAKEDDDELREELDKGLPDLFDMLRGVKPPPKPEPPKDDLASMNPDRAALLEGKSRDDQEKEYDQRLKQLTFDKRSAPTDRTKTAEEKAEEEAQRLKKLEEERLRRMRGEELSEEEEEEESGEDEASEMSEDESIPDDARAFGLQQAADQDANRPELGVEDEDDFIIDDDLVETRSDVSLSIDESDIVMSDEEESEEEEQEEEDELINGLTLPAGKDGEASAAADNAHGGNEGLAYTYPCPGSHDEFLQIIDSVPMQDLPTVIQRVRALHHPRLHADNKTKLGRFAAILVEHVVYMTEQPEHPPFAIVENTLRHIHSLAKTHPESVSQAFRAHLREMARERPLALRPSDLVILTGVAAIFPTSDHFHAIATPAHLCIARYLGQGAINTLADFAAGVYAASLFLQYQTMSKRYMPEFMNYILNALCNLAPVKPKSSLGLFPSRTPQDPLRLQPSKKLSPRKLRFWDVAGPASNAEAAELKLSLVTTMVNLLDTASDLWADKSAFTEIFEPAQNVLRHLHQSCDGKVSSTVTDSIQSTLDKIDQHLSNARKTRRPLLLHNHRPLAIKSAIPKFEESFNPDKHYDPNRERAEANRLKTELKRERKGAMRELRKDANFIAREQLREKKERDAEYERKYKRLVAEVQNQEGREANAYEKEKRMRQGKRWCYVADSLAPPIAKIERLQLRPAPGQNMVEPISCSHFIGLKTEVLASPLERGKDIYLEADSRNQLGLAHSLVKEDISVEKMQATKIDAALRRATEEFGLCPNRVWAIGHNLSDWETKLPDLIPTSEQMQNSRGRIIRHEGHEYCTFDLCEQSMLNFTSVAQRHERPSCLQRQGHIARPCSTLKGMFPRDLLDKASLAGEPTAWRLDGQSVVSVAEPYMAISHVWADGTGSGAWAEGEVNECLYRFFEQIARRWQCQGIWWDTICIPRDKAARTRAINTMERNYEIARITLVHDCYIRNWEWVDGETACLAIIMSPWFSRGWTALELARSRKVKVMFKGSVIKDLDEDILSKSEDDSAGHRYATEAIKALRNKRVISLNDLLTVLGPRSTSWPRDMAIISSLLVRIQEAVGEKQQEIYRAILREIGWVAHGHLFHRSATMTGGFSWCPTNLLVLPMAGTSSERQLSILYDGTLRGKWSVIQPKSIPAARYVLHTGFPLVDMKVGMTLESGSQCVLLGEPDVTLFRRAIAVRRLSPQEGLYEFMGPVYFSPPLARDEVEWEDTDITIGARKKKKEEEEDSKLHEKPVRFPPRLPKKVAPPFWRKFSEYGDEKGNSKATDTRLLEAVMNGDEGKVRELLNEKVPRPQINLQGSGGWTAMHHAVRRGHHEIIYRLSREDAKSDIRDELGQQIIHLAAERGDEELLRHPQFMEGHQACKDGQTALHRAVLGECLAVVKIVLNQFGAEMMDAQDSLGQTALHLSAKLGQRKMIDELICRNAKMELKDSSGRTILHYATMNSNNDPGILDTLLDYEILETLQKCDILNLPDNDGRMPLHYAASIGYVGYLNVLVKNTHLGAKDSLGQTALEVAADAGHLPAIQFLLDKDIERKQLPQASIDTALHIAASAGDFEMVQALVKRGANIFSRDSGQKTALETALEQEHPTLTMYLTECVLSSDRPSEIPPGWVEVARKRPQMTEPSALYYAMSRGYAQVANVLIEKGEDIHKTAEDGTTILSLAVTTGAEIVIKSLVAKYGEDITAGN</sequence>
<feature type="compositionally biased region" description="Acidic residues" evidence="8">
    <location>
        <begin position="152"/>
        <end position="161"/>
    </location>
</feature>
<dbReference type="PROSITE" id="PS50297">
    <property type="entry name" value="ANK_REP_REGION"/>
    <property type="match status" value="2"/>
</dbReference>
<dbReference type="InterPro" id="IPR036770">
    <property type="entry name" value="Ankyrin_rpt-contain_sf"/>
</dbReference>
<dbReference type="Pfam" id="PF06985">
    <property type="entry name" value="HET"/>
    <property type="match status" value="1"/>
</dbReference>
<dbReference type="Pfam" id="PF12796">
    <property type="entry name" value="Ank_2"/>
    <property type="match status" value="2"/>
</dbReference>